<feature type="compositionally biased region" description="Low complexity" evidence="1">
    <location>
        <begin position="297"/>
        <end position="315"/>
    </location>
</feature>
<feature type="compositionally biased region" description="Low complexity" evidence="1">
    <location>
        <begin position="1069"/>
        <end position="1078"/>
    </location>
</feature>
<dbReference type="STRING" id="4155.A0A022RM02"/>
<feature type="region of interest" description="Disordered" evidence="1">
    <location>
        <begin position="898"/>
        <end position="1032"/>
    </location>
</feature>
<feature type="compositionally biased region" description="Low complexity" evidence="1">
    <location>
        <begin position="259"/>
        <end position="282"/>
    </location>
</feature>
<feature type="compositionally biased region" description="Low complexity" evidence="1">
    <location>
        <begin position="1192"/>
        <end position="1201"/>
    </location>
</feature>
<feature type="compositionally biased region" description="Basic and acidic residues" evidence="1">
    <location>
        <begin position="612"/>
        <end position="623"/>
    </location>
</feature>
<evidence type="ECO:0000256" key="1">
    <source>
        <dbReference type="SAM" id="MobiDB-lite"/>
    </source>
</evidence>
<feature type="region of interest" description="Disordered" evidence="1">
    <location>
        <begin position="711"/>
        <end position="772"/>
    </location>
</feature>
<feature type="compositionally biased region" description="Polar residues" evidence="1">
    <location>
        <begin position="1223"/>
        <end position="1246"/>
    </location>
</feature>
<dbReference type="PANTHER" id="PTHR34798">
    <property type="entry name" value="PROTEIN TIME FOR COFFEE"/>
    <property type="match status" value="1"/>
</dbReference>
<feature type="compositionally biased region" description="Basic and acidic residues" evidence="1">
    <location>
        <begin position="538"/>
        <end position="555"/>
    </location>
</feature>
<evidence type="ECO:0000313" key="2">
    <source>
        <dbReference type="EMBL" id="EYU41502.1"/>
    </source>
</evidence>
<feature type="compositionally biased region" description="Gly residues" evidence="1">
    <location>
        <begin position="1079"/>
        <end position="1090"/>
    </location>
</feature>
<feature type="compositionally biased region" description="Basic and acidic residues" evidence="1">
    <location>
        <begin position="455"/>
        <end position="469"/>
    </location>
</feature>
<feature type="compositionally biased region" description="Acidic residues" evidence="1">
    <location>
        <begin position="103"/>
        <end position="121"/>
    </location>
</feature>
<feature type="compositionally biased region" description="Polar residues" evidence="1">
    <location>
        <begin position="1497"/>
        <end position="1508"/>
    </location>
</feature>
<feature type="region of interest" description="Disordered" evidence="1">
    <location>
        <begin position="1490"/>
        <end position="1514"/>
    </location>
</feature>
<feature type="compositionally biased region" description="Low complexity" evidence="1">
    <location>
        <begin position="728"/>
        <end position="740"/>
    </location>
</feature>
<dbReference type="GO" id="GO:0005634">
    <property type="term" value="C:nucleus"/>
    <property type="evidence" value="ECO:0000318"/>
    <property type="project" value="GO_Central"/>
</dbReference>
<keyword evidence="3" id="KW-1185">Reference proteome</keyword>
<feature type="compositionally biased region" description="Polar residues" evidence="1">
    <location>
        <begin position="330"/>
        <end position="339"/>
    </location>
</feature>
<proteinExistence type="predicted"/>
<dbReference type="GO" id="GO:0042752">
    <property type="term" value="P:regulation of circadian rhythm"/>
    <property type="evidence" value="ECO:0000318"/>
    <property type="project" value="GO_Central"/>
</dbReference>
<feature type="region of interest" description="Disordered" evidence="1">
    <location>
        <begin position="1223"/>
        <end position="1469"/>
    </location>
</feature>
<feature type="region of interest" description="Disordered" evidence="1">
    <location>
        <begin position="416"/>
        <end position="435"/>
    </location>
</feature>
<feature type="region of interest" description="Disordered" evidence="1">
    <location>
        <begin position="1"/>
        <end position="192"/>
    </location>
</feature>
<dbReference type="PANTHER" id="PTHR34798:SF2">
    <property type="entry name" value="PROTEIN TIME FOR COFFEE"/>
    <property type="match status" value="1"/>
</dbReference>
<feature type="compositionally biased region" description="Polar residues" evidence="1">
    <location>
        <begin position="1265"/>
        <end position="1294"/>
    </location>
</feature>
<feature type="compositionally biased region" description="Polar residues" evidence="1">
    <location>
        <begin position="594"/>
        <end position="604"/>
    </location>
</feature>
<feature type="region of interest" description="Disordered" evidence="1">
    <location>
        <begin position="1061"/>
        <end position="1102"/>
    </location>
</feature>
<feature type="compositionally biased region" description="Basic and acidic residues" evidence="1">
    <location>
        <begin position="340"/>
        <end position="350"/>
    </location>
</feature>
<feature type="region of interest" description="Disordered" evidence="1">
    <location>
        <begin position="506"/>
        <end position="555"/>
    </location>
</feature>
<feature type="compositionally biased region" description="Low complexity" evidence="1">
    <location>
        <begin position="950"/>
        <end position="962"/>
    </location>
</feature>
<feature type="compositionally biased region" description="Polar residues" evidence="1">
    <location>
        <begin position="757"/>
        <end position="769"/>
    </location>
</feature>
<accession>A0A022RM02</accession>
<feature type="region of interest" description="Disordered" evidence="1">
    <location>
        <begin position="1173"/>
        <end position="1205"/>
    </location>
</feature>
<dbReference type="eggNOG" id="ENOG502QTJH">
    <property type="taxonomic scope" value="Eukaryota"/>
</dbReference>
<evidence type="ECO:0000313" key="3">
    <source>
        <dbReference type="Proteomes" id="UP000030748"/>
    </source>
</evidence>
<protein>
    <recommendedName>
        <fullName evidence="4">Protein TIME FOR COFFEE</fullName>
    </recommendedName>
</protein>
<feature type="region of interest" description="Disordered" evidence="1">
    <location>
        <begin position="455"/>
        <end position="485"/>
    </location>
</feature>
<feature type="compositionally biased region" description="Polar residues" evidence="1">
    <location>
        <begin position="1343"/>
        <end position="1413"/>
    </location>
</feature>
<feature type="compositionally biased region" description="Basic and acidic residues" evidence="1">
    <location>
        <begin position="43"/>
        <end position="83"/>
    </location>
</feature>
<feature type="compositionally biased region" description="Low complexity" evidence="1">
    <location>
        <begin position="1312"/>
        <end position="1342"/>
    </location>
</feature>
<reference evidence="2 3" key="1">
    <citation type="journal article" date="2013" name="Proc. Natl. Acad. Sci. U.S.A.">
        <title>Fine-scale variation in meiotic recombination in Mimulus inferred from population shotgun sequencing.</title>
        <authorList>
            <person name="Hellsten U."/>
            <person name="Wright K.M."/>
            <person name="Jenkins J."/>
            <person name="Shu S."/>
            <person name="Yuan Y."/>
            <person name="Wessler S.R."/>
            <person name="Schmutz J."/>
            <person name="Willis J.H."/>
            <person name="Rokhsar D.S."/>
        </authorList>
    </citation>
    <scope>NUCLEOTIDE SEQUENCE [LARGE SCALE GENOMIC DNA]</scope>
    <source>
        <strain evidence="3">cv. DUN x IM62</strain>
    </source>
</reference>
<feature type="compositionally biased region" description="Basic and acidic residues" evidence="1">
    <location>
        <begin position="93"/>
        <end position="102"/>
    </location>
</feature>
<feature type="compositionally biased region" description="Low complexity" evidence="1">
    <location>
        <begin position="899"/>
        <end position="933"/>
    </location>
</feature>
<evidence type="ECO:0008006" key="4">
    <source>
        <dbReference type="Google" id="ProtNLM"/>
    </source>
</evidence>
<feature type="compositionally biased region" description="Low complexity" evidence="1">
    <location>
        <begin position="1247"/>
        <end position="1264"/>
    </location>
</feature>
<dbReference type="Proteomes" id="UP000030748">
    <property type="component" value="Unassembled WGS sequence"/>
</dbReference>
<sequence>MDRNREARRATSIVGSNGFNKRRHRTNSLRDSPDEEGGIELQESARLRERVKKDRDRERERERERERDLRERERERDLRERSSRSSSKRRRAERLATNRDDIGGDETTDESFNEDDDEEDEHTATAAAAVRSFPPPQTAAAGSISNHHHHNQNHSFSTSFSQQHSSSSGNIMSSNNNHLQHRKSFPLSSSSAKVLRAPPVWKSGDEMISASVPRKARSASTKRLHDWISSSSNNNSSGGGVEQNPGQVSDSPVGQAPVSASPPLQIPAAAAAPLSPSSSNASARKKLKTSISNPGQKLKPPQKVSSSSKPSSSNPEELEIEIAEVLYGLMTQSQGPSSSSKKEDSREVKNSEANTSSPLSAVAPKRKRPRQIPENSVYRDPVPAKPGAEQMPKIEILSPNLEKISGSGGEIGYEMGGNSVISQAEPPVPAASESTKLDLELNSVVEELRENRDLVAKEEVTSPKEKESPALRTLRTENSSNMDLQSTTVIKENLVSLMENRKEEKFEIDLMAPPPQVRSSPERDNKIASKASTLSVPKNKEDEKGSTNVAAEEKKGTGLIEEAESHKEIESKGRNIDLHLDLEKSDRDGCAGFNSTVNKSQPQIHKQMPFKPTKEEPPTDKSGHVTSSLPLPLPMPMSVANWPGGLSPMGYMAPLQGVVSMDGSGVTPSHMQPLFSQPRPKRCATHCHIARNIHCLQQYMKMNPFWPGPTPPPASLFGSTRPPAHDPNVNVTVRGGNNNNPDNKAHSPNHSGKEKISQPNINSDSSQRKQQQILIQQPLPPSVSPPNLLGPTFIFPLNHQQQQAAAARPSSAKSPAASSASSAAAATSAAAAAAAAMSFNYPNMAPANETQYVAIMQNNGYPFPMPAVGPPPNYRGPAMPLFNGSFYSPQMIHPSQLLQQNASAPSNSSSSQKHLQSQQQQNPSSNKTQPPQQYAQHQSRPRHHLEGDQDNNSSPSTNDSSSRGYRPPMSMYGQNFAMMHPQNFALMTHPPPPQNEKKGAHQASKGGGEPLPQHSFAMSFGPVNGTSGDMMTSSMAQNQTMFQNSAQNMMISSMAAHKKSFRISDDGKSGSADSSGKAALGGGGGGGGGQSIAFTRGDSPVSSIQANNSVIESSARSLNNASSSAHSSRAVAAANVVGPTSVQNAHIAQLHHHQQQQQQQLQQLQQQQMMQFKQQQHQLAASRSKVVPPPTNNTAGSNNNNIYSDQLNLSSSTMAAKFQNAQNHVQSNTSSNGGAQSPQWRSSTTKTPSSLAVPPPTTTATTTLKNIPQHQQHSRNQPQLMHTQISFSGGSNQKPPSASPQGGQGPPPPSSPMMVGGSPTTSSVSKGGPGGSPRTTSSASTSNKTGQGSSYSVQSIMPNQRSPSILGNPNVTSSSSSAPKAQMPKTMQQTQMFFSNMYSQSQPPHSTSNSPNASGPGPYYTQRRRQDQLAPGSAPTPAVGPTSANTNDPAIAIAAATKGGGGGGLPPSQGVMHAMLPAGFSYVHPVPAAVPAKPSEQKQTVGNENLHQWQPEKK</sequence>
<dbReference type="InterPro" id="IPR039317">
    <property type="entry name" value="TIC"/>
</dbReference>
<feature type="region of interest" description="Disordered" evidence="1">
    <location>
        <begin position="594"/>
        <end position="630"/>
    </location>
</feature>
<feature type="region of interest" description="Disordered" evidence="1">
    <location>
        <begin position="209"/>
        <end position="400"/>
    </location>
</feature>
<feature type="compositionally biased region" description="Low complexity" evidence="1">
    <location>
        <begin position="153"/>
        <end position="178"/>
    </location>
</feature>
<organism evidence="2 3">
    <name type="scientific">Erythranthe guttata</name>
    <name type="common">Yellow monkey flower</name>
    <name type="synonym">Mimulus guttatus</name>
    <dbReference type="NCBI Taxonomy" id="4155"/>
    <lineage>
        <taxon>Eukaryota</taxon>
        <taxon>Viridiplantae</taxon>
        <taxon>Streptophyta</taxon>
        <taxon>Embryophyta</taxon>
        <taxon>Tracheophyta</taxon>
        <taxon>Spermatophyta</taxon>
        <taxon>Magnoliopsida</taxon>
        <taxon>eudicotyledons</taxon>
        <taxon>Gunneridae</taxon>
        <taxon>Pentapetalae</taxon>
        <taxon>asterids</taxon>
        <taxon>lamiids</taxon>
        <taxon>Lamiales</taxon>
        <taxon>Phrymaceae</taxon>
        <taxon>Erythranthe</taxon>
    </lineage>
</organism>
<dbReference type="EMBL" id="KI630320">
    <property type="protein sequence ID" value="EYU41502.1"/>
    <property type="molecule type" value="Genomic_DNA"/>
</dbReference>
<feature type="compositionally biased region" description="Polar residues" evidence="1">
    <location>
        <begin position="476"/>
        <end position="485"/>
    </location>
</feature>
<name>A0A022RM02_ERYGU</name>
<gene>
    <name evidence="2" type="ORF">MIMGU_mgv1a000165mg</name>
</gene>